<keyword evidence="4" id="KW-1185">Reference proteome</keyword>
<dbReference type="Proteomes" id="UP000196005">
    <property type="component" value="Chromosome"/>
</dbReference>
<reference evidence="2" key="6">
    <citation type="journal article" date="2020" name="MicrobiologyOpen">
        <title>Tetrachloroethene respiration in Sulfurospirillum species is regulated by a two-component system as unraveled by comparative genomics, transcriptomics, and regulator binding studies.</title>
        <authorList>
            <person name="Esken J."/>
            <person name="Goris T."/>
            <person name="Gadkari J."/>
            <person name="Bischler T."/>
            <person name="Forstner K.U."/>
            <person name="Sharma C.M."/>
            <person name="Diekert G."/>
            <person name="Schubert T."/>
        </authorList>
    </citation>
    <scope>NUCLEOTIDE SEQUENCE</scope>
    <source>
        <strain evidence="2">JPD-1</strain>
    </source>
</reference>
<reference evidence="2" key="4">
    <citation type="submission" date="2017-09" db="EMBL/GenBank/DDBJ databases">
        <authorList>
            <person name="Goris T."/>
        </authorList>
    </citation>
    <scope>NUCLEOTIDE SEQUENCE</scope>
    <source>
        <strain evidence="2">JPD-1</strain>
    </source>
</reference>
<protein>
    <submittedName>
        <fullName evidence="1">Uncharacterized protein</fullName>
    </submittedName>
</protein>
<reference evidence="4" key="2">
    <citation type="submission" date="2017-05" db="EMBL/GenBank/DDBJ databases">
        <title>Dechlorination kinetics govern the competition between two new strains of the genus Sulfurospirillum.</title>
        <authorList>
            <person name="Buttet G.F."/>
            <person name="Murray A.M."/>
            <person name="Goris T."/>
            <person name="Burion M."/>
            <person name="Lin B."/>
            <person name="Rolle M."/>
            <person name="Maillard J."/>
        </authorList>
    </citation>
    <scope>NUCLEOTIDE SEQUENCE [LARGE SCALE GENOMIC DNA]</scope>
    <source>
        <strain evidence="4">SL2-1</strain>
    </source>
</reference>
<dbReference type="KEGG" id="suls:Sdiek1_1805"/>
<evidence type="ECO:0000313" key="5">
    <source>
        <dbReference type="Proteomes" id="UP000217349"/>
    </source>
</evidence>
<dbReference type="Proteomes" id="UP000502831">
    <property type="component" value="Chromosome"/>
</dbReference>
<gene>
    <name evidence="3" type="ORF">FA584_14065</name>
    <name evidence="1" type="ORF">Sdiek1_1805</name>
    <name evidence="2" type="ORF">SJPD1_1722</name>
</gene>
<reference evidence="5" key="3">
    <citation type="submission" date="2017-09" db="EMBL/GenBank/DDBJ databases">
        <title>The complete genome of Sulfurospirillum sp. JPD-1.</title>
        <authorList>
            <person name="Goris T."/>
        </authorList>
    </citation>
    <scope>NUCLEOTIDE SEQUENCE [LARGE SCALE GENOMIC DNA]</scope>
    <source>
        <strain evidence="5">JPD-1</strain>
    </source>
</reference>
<dbReference type="EMBL" id="CP039734">
    <property type="protein sequence ID" value="QNA70437.1"/>
    <property type="molecule type" value="Genomic_DNA"/>
</dbReference>
<name>A0A1Y0HNL9_9BACT</name>
<evidence type="ECO:0000313" key="6">
    <source>
        <dbReference type="Proteomes" id="UP000502831"/>
    </source>
</evidence>
<organism evidence="1 4">
    <name type="scientific">Sulfurospirillum diekertiae</name>
    <dbReference type="NCBI Taxonomy" id="1854492"/>
    <lineage>
        <taxon>Bacteria</taxon>
        <taxon>Pseudomonadati</taxon>
        <taxon>Campylobacterota</taxon>
        <taxon>Epsilonproteobacteria</taxon>
        <taxon>Campylobacterales</taxon>
        <taxon>Sulfurospirillaceae</taxon>
        <taxon>Sulfurospirillum</taxon>
    </lineage>
</organism>
<evidence type="ECO:0000313" key="3">
    <source>
        <dbReference type="EMBL" id="QNA70437.1"/>
    </source>
</evidence>
<accession>A0A290HEF8</accession>
<dbReference type="KEGG" id="sulj:SJPD1_1722"/>
<evidence type="ECO:0000313" key="1">
    <source>
        <dbReference type="EMBL" id="ARU48964.1"/>
    </source>
</evidence>
<dbReference type="EMBL" id="CP023275">
    <property type="protein sequence ID" value="ATB69827.1"/>
    <property type="molecule type" value="Genomic_DNA"/>
</dbReference>
<sequence length="56" mass="6718">MSTLSQNERQALNDIFTTITEKETFFSKLKESKGEIKHFIKLLLMRNKKRLKHPIR</sequence>
<reference evidence="1" key="5">
    <citation type="journal article" date="2018" name="FEMS Microbiol. Ecol.">
        <title>Coexistence of two distinct Sulfurospirillum populations respiring tetrachloroethene-genomic and kinetic considerations. .</title>
        <authorList>
            <person name="Buttet G.F."/>
            <person name="Murray A.M."/>
            <person name="Goris T."/>
            <person name="Burion M."/>
            <person name="Jin B."/>
            <person name="Rolle M."/>
            <person name="Holliger C."/>
            <person name="Maillard J."/>
        </authorList>
    </citation>
    <scope>NUCLEOTIDE SEQUENCE</scope>
    <source>
        <strain evidence="1">SL2-1</strain>
    </source>
</reference>
<reference evidence="3 6" key="1">
    <citation type="journal article" date="2017" name="Environ. Sci. Technol.">
        <title>Organohalide Respiration with Chlorinated Ethenes under Low pH Conditions.</title>
        <authorList>
            <person name="Yang Y."/>
            <person name="Capiro N.L."/>
            <person name="Marcet T.F."/>
            <person name="Yan J."/>
            <person name="Pennell K.D."/>
            <person name="Loffler F.E."/>
        </authorList>
    </citation>
    <scope>NUCLEOTIDE SEQUENCE [LARGE SCALE GENOMIC DNA]</scope>
    <source>
        <strain evidence="3 6">ACSDCE</strain>
    </source>
</reference>
<reference evidence="3" key="7">
    <citation type="submission" date="2020-08" db="EMBL/GenBank/DDBJ databases">
        <authorList>
            <person name="Yang Y."/>
            <person name="Huo L."/>
            <person name="Yan J."/>
        </authorList>
    </citation>
    <scope>NUCLEOTIDE SEQUENCE</scope>
    <source>
        <strain evidence="3">ACSDCE</strain>
    </source>
</reference>
<dbReference type="EMBL" id="CP021416">
    <property type="protein sequence ID" value="ARU48964.1"/>
    <property type="molecule type" value="Genomic_DNA"/>
</dbReference>
<dbReference type="Proteomes" id="UP000217349">
    <property type="component" value="Chromosome"/>
</dbReference>
<dbReference type="AlphaFoldDB" id="A0A1Y0HNL9"/>
<evidence type="ECO:0000313" key="2">
    <source>
        <dbReference type="EMBL" id="ATB69827.1"/>
    </source>
</evidence>
<accession>A0A7H1JH10</accession>
<proteinExistence type="predicted"/>
<dbReference type="RefSeq" id="WP_167749077.1">
    <property type="nucleotide sequence ID" value="NZ_CP021416.1"/>
</dbReference>
<evidence type="ECO:0000313" key="4">
    <source>
        <dbReference type="Proteomes" id="UP000196005"/>
    </source>
</evidence>
<accession>A0A1Y0HNL9</accession>